<dbReference type="Pfam" id="PF20146">
    <property type="entry name" value="NRF"/>
    <property type="match status" value="1"/>
</dbReference>
<evidence type="ECO:0000256" key="2">
    <source>
        <dbReference type="SAM" id="Phobius"/>
    </source>
</evidence>
<name>A0A7R8UCH4_HERIL</name>
<evidence type="ECO:0000259" key="4">
    <source>
        <dbReference type="SMART" id="SM00703"/>
    </source>
</evidence>
<feature type="transmembrane region" description="Helical" evidence="2">
    <location>
        <begin position="610"/>
        <end position="629"/>
    </location>
</feature>
<proteinExistence type="predicted"/>
<accession>A0A7R8UCH4</accession>
<keyword evidence="2" id="KW-0812">Transmembrane</keyword>
<feature type="domain" description="Nose resistant-to-fluoxetine protein N-terminal" evidence="4">
    <location>
        <begin position="134"/>
        <end position="279"/>
    </location>
</feature>
<keyword evidence="3" id="KW-0732">Signal</keyword>
<evidence type="ECO:0000313" key="5">
    <source>
        <dbReference type="EMBL" id="CAD7077419.1"/>
    </source>
</evidence>
<gene>
    <name evidence="5" type="ORF">HERILL_LOCUS767</name>
</gene>
<feature type="region of interest" description="Disordered" evidence="1">
    <location>
        <begin position="32"/>
        <end position="56"/>
    </location>
</feature>
<dbReference type="InterPro" id="IPR052728">
    <property type="entry name" value="O2_lipid_transport_reg"/>
</dbReference>
<evidence type="ECO:0000256" key="1">
    <source>
        <dbReference type="SAM" id="MobiDB-lite"/>
    </source>
</evidence>
<keyword evidence="2" id="KW-1133">Transmembrane helix</keyword>
<dbReference type="PANTHER" id="PTHR11161">
    <property type="entry name" value="O-ACYLTRANSFERASE"/>
    <property type="match status" value="1"/>
</dbReference>
<feature type="transmembrane region" description="Helical" evidence="2">
    <location>
        <begin position="641"/>
        <end position="661"/>
    </location>
</feature>
<dbReference type="PANTHER" id="PTHR11161:SF4">
    <property type="entry name" value="DROP DEAD"/>
    <property type="match status" value="1"/>
</dbReference>
<feature type="compositionally biased region" description="Basic and acidic residues" evidence="1">
    <location>
        <begin position="46"/>
        <end position="56"/>
    </location>
</feature>
<feature type="transmembrane region" description="Helical" evidence="2">
    <location>
        <begin position="531"/>
        <end position="548"/>
    </location>
</feature>
<dbReference type="Proteomes" id="UP000594454">
    <property type="component" value="Chromosome 1"/>
</dbReference>
<feature type="transmembrane region" description="Helical" evidence="2">
    <location>
        <begin position="401"/>
        <end position="421"/>
    </location>
</feature>
<feature type="transmembrane region" description="Helical" evidence="2">
    <location>
        <begin position="441"/>
        <end position="459"/>
    </location>
</feature>
<feature type="transmembrane region" description="Helical" evidence="2">
    <location>
        <begin position="506"/>
        <end position="524"/>
    </location>
</feature>
<dbReference type="OrthoDB" id="4794873at2759"/>
<sequence>MRSRNLVWTVVGLVSVIVCVASKQSCRTNNISETQLEAPKPNKSPPEIDHDDARISRSEQDTNITLEWDYIGPANETSTLTSDDLVEYIFFNTTPNIDNLLGSSAKESDTIRKLSDRFFNFTNVFDPACSAKVSTKCRQHAALYLNALKNFELWALQMYDSSAHFTSGILNGNVNQFGDFDQCLNVQGPLEDFKGQYCLAYLQPEVPPQYRRLKKIHNLVQSHNAFISDFHDPGHRIPRFSIINWAICAPASCSPADLEYSLKEFIENITTGSEISVQVRVDPQMCQLKDSPVDSGTRKAVIFFIAILSICCISTIYDMFSSETRQNEWFVAFSLRKNWRWLFSVEDNPNDIKTVHGIRFLNAMMLLFSHKSMAVFFNPYINRTQLSENLGKPWTVIGRAASLYTDPFLLFSGMLTAYSLIGRLQKGRPVNLKSEYVGRMLRIVPTLSALIIFCTYILPNMGSGPQWNLVVGHHSDLCKKYWWRNLLFIHNYFGFNNMCLTHTHHVGIDSQLFVLAPAAIVGLWKRPRFTFIVLAFLISATTAARFYTTVVNELSNYVYFGATVQRLFKTADYMYTLPLHRSSVYMLGILLGYTLRKWRHIKLSPNQLRVGWFLSTICFFGTIFGPAPMGDITYTYDPLHAGYYAAFAPITWCLIFMWMVFTSHIGYGSKICRMLSWPGFQVATKLSYAIYLTQFPVFFYNVGRRRHADFYNFFEIMLNTNEYFCIFVASVVLTLLFDAPFKNIKAILFKNEGALRKEKEHHVKNGEALKMD</sequence>
<dbReference type="AlphaFoldDB" id="A0A7R8UCH4"/>
<evidence type="ECO:0000313" key="6">
    <source>
        <dbReference type="Proteomes" id="UP000594454"/>
    </source>
</evidence>
<reference evidence="5 6" key="1">
    <citation type="submission" date="2020-11" db="EMBL/GenBank/DDBJ databases">
        <authorList>
            <person name="Wallbank WR R."/>
            <person name="Pardo Diaz C."/>
            <person name="Kozak K."/>
            <person name="Martin S."/>
            <person name="Jiggins C."/>
            <person name="Moest M."/>
            <person name="Warren A I."/>
            <person name="Generalovic N T."/>
            <person name="Byers J.R.P. K."/>
            <person name="Montejo-Kovacevich G."/>
            <person name="Yen C E."/>
        </authorList>
    </citation>
    <scope>NUCLEOTIDE SEQUENCE [LARGE SCALE GENOMIC DNA]</scope>
</reference>
<keyword evidence="2" id="KW-0472">Membrane</keyword>
<dbReference type="OMA" id="CQVRDQR"/>
<dbReference type="InterPro" id="IPR006621">
    <property type="entry name" value="Nose-resist-to-fluoxetine_N"/>
</dbReference>
<dbReference type="SMART" id="SM00703">
    <property type="entry name" value="NRF"/>
    <property type="match status" value="1"/>
</dbReference>
<organism evidence="5 6">
    <name type="scientific">Hermetia illucens</name>
    <name type="common">Black soldier fly</name>
    <dbReference type="NCBI Taxonomy" id="343691"/>
    <lineage>
        <taxon>Eukaryota</taxon>
        <taxon>Metazoa</taxon>
        <taxon>Ecdysozoa</taxon>
        <taxon>Arthropoda</taxon>
        <taxon>Hexapoda</taxon>
        <taxon>Insecta</taxon>
        <taxon>Pterygota</taxon>
        <taxon>Neoptera</taxon>
        <taxon>Endopterygota</taxon>
        <taxon>Diptera</taxon>
        <taxon>Brachycera</taxon>
        <taxon>Stratiomyomorpha</taxon>
        <taxon>Stratiomyidae</taxon>
        <taxon>Hermetiinae</taxon>
        <taxon>Hermetia</taxon>
    </lineage>
</organism>
<feature type="signal peptide" evidence="3">
    <location>
        <begin position="1"/>
        <end position="21"/>
    </location>
</feature>
<feature type="transmembrane region" description="Helical" evidence="2">
    <location>
        <begin position="300"/>
        <end position="320"/>
    </location>
</feature>
<dbReference type="InParanoid" id="A0A7R8UCH4"/>
<keyword evidence="6" id="KW-1185">Reference proteome</keyword>
<dbReference type="EMBL" id="LR899009">
    <property type="protein sequence ID" value="CAD7077419.1"/>
    <property type="molecule type" value="Genomic_DNA"/>
</dbReference>
<protein>
    <recommendedName>
        <fullName evidence="4">Nose resistant-to-fluoxetine protein N-terminal domain-containing protein</fullName>
    </recommendedName>
</protein>
<feature type="transmembrane region" description="Helical" evidence="2">
    <location>
        <begin position="582"/>
        <end position="598"/>
    </location>
</feature>
<evidence type="ECO:0000256" key="3">
    <source>
        <dbReference type="SAM" id="SignalP"/>
    </source>
</evidence>
<feature type="chain" id="PRO_5030655206" description="Nose resistant-to-fluoxetine protein N-terminal domain-containing protein" evidence="3">
    <location>
        <begin position="22"/>
        <end position="772"/>
    </location>
</feature>